<feature type="region of interest" description="Disordered" evidence="7">
    <location>
        <begin position="466"/>
        <end position="534"/>
    </location>
</feature>
<dbReference type="InterPro" id="IPR036236">
    <property type="entry name" value="Znf_C2H2_sf"/>
</dbReference>
<reference evidence="8" key="2">
    <citation type="submission" date="2022-06" db="UniProtKB">
        <authorList>
            <consortium name="EnsemblMetazoa"/>
        </authorList>
    </citation>
    <scope>IDENTIFICATION</scope>
    <source>
        <strain evidence="8">PS312</strain>
    </source>
</reference>
<keyword evidence="5" id="KW-0862">Zinc</keyword>
<keyword evidence="2" id="KW-0479">Metal-binding</keyword>
<dbReference type="PANTHER" id="PTHR24394">
    <property type="entry name" value="ZINC FINGER PROTEIN"/>
    <property type="match status" value="1"/>
</dbReference>
<evidence type="ECO:0000256" key="2">
    <source>
        <dbReference type="ARBA" id="ARBA00022723"/>
    </source>
</evidence>
<evidence type="ECO:0000313" key="9">
    <source>
        <dbReference type="Proteomes" id="UP000005239"/>
    </source>
</evidence>
<feature type="region of interest" description="Disordered" evidence="7">
    <location>
        <begin position="396"/>
        <end position="439"/>
    </location>
</feature>
<evidence type="ECO:0000256" key="1">
    <source>
        <dbReference type="ARBA" id="ARBA00004123"/>
    </source>
</evidence>
<protein>
    <submittedName>
        <fullName evidence="8">C2H2-type domain-containing protein</fullName>
    </submittedName>
</protein>
<dbReference type="OrthoDB" id="6077919at2759"/>
<proteinExistence type="predicted"/>
<dbReference type="PANTHER" id="PTHR24394:SF29">
    <property type="entry name" value="MYONEURIN"/>
    <property type="match status" value="1"/>
</dbReference>
<evidence type="ECO:0000256" key="7">
    <source>
        <dbReference type="SAM" id="MobiDB-lite"/>
    </source>
</evidence>
<dbReference type="GO" id="GO:0000981">
    <property type="term" value="F:DNA-binding transcription factor activity, RNA polymerase II-specific"/>
    <property type="evidence" value="ECO:0000318"/>
    <property type="project" value="GO_Central"/>
</dbReference>
<feature type="compositionally biased region" description="Low complexity" evidence="7">
    <location>
        <begin position="482"/>
        <end position="491"/>
    </location>
</feature>
<dbReference type="EnsemblMetazoa" id="PPA10619.1">
    <property type="protein sequence ID" value="PPA10619.1"/>
    <property type="gene ID" value="WBGene00100173"/>
</dbReference>
<evidence type="ECO:0000256" key="5">
    <source>
        <dbReference type="ARBA" id="ARBA00022833"/>
    </source>
</evidence>
<evidence type="ECO:0000256" key="4">
    <source>
        <dbReference type="ARBA" id="ARBA00022771"/>
    </source>
</evidence>
<feature type="region of interest" description="Disordered" evidence="7">
    <location>
        <begin position="163"/>
        <end position="200"/>
    </location>
</feature>
<reference evidence="9" key="1">
    <citation type="journal article" date="2008" name="Nat. Genet.">
        <title>The Pristionchus pacificus genome provides a unique perspective on nematode lifestyle and parasitism.</title>
        <authorList>
            <person name="Dieterich C."/>
            <person name="Clifton S.W."/>
            <person name="Schuster L.N."/>
            <person name="Chinwalla A."/>
            <person name="Delehaunty K."/>
            <person name="Dinkelacker I."/>
            <person name="Fulton L."/>
            <person name="Fulton R."/>
            <person name="Godfrey J."/>
            <person name="Minx P."/>
            <person name="Mitreva M."/>
            <person name="Roeseler W."/>
            <person name="Tian H."/>
            <person name="Witte H."/>
            <person name="Yang S.P."/>
            <person name="Wilson R.K."/>
            <person name="Sommer R.J."/>
        </authorList>
    </citation>
    <scope>NUCLEOTIDE SEQUENCE [LARGE SCALE GENOMIC DNA]</scope>
    <source>
        <strain evidence="9">PS312</strain>
    </source>
</reference>
<feature type="region of interest" description="Disordered" evidence="7">
    <location>
        <begin position="10"/>
        <end position="61"/>
    </location>
</feature>
<evidence type="ECO:0000256" key="3">
    <source>
        <dbReference type="ARBA" id="ARBA00022737"/>
    </source>
</evidence>
<evidence type="ECO:0000256" key="6">
    <source>
        <dbReference type="ARBA" id="ARBA00023242"/>
    </source>
</evidence>
<organism evidence="8 9">
    <name type="scientific">Pristionchus pacificus</name>
    <name type="common">Parasitic nematode worm</name>
    <dbReference type="NCBI Taxonomy" id="54126"/>
    <lineage>
        <taxon>Eukaryota</taxon>
        <taxon>Metazoa</taxon>
        <taxon>Ecdysozoa</taxon>
        <taxon>Nematoda</taxon>
        <taxon>Chromadorea</taxon>
        <taxon>Rhabditida</taxon>
        <taxon>Rhabditina</taxon>
        <taxon>Diplogasteromorpha</taxon>
        <taxon>Diplogasteroidea</taxon>
        <taxon>Neodiplogasteridae</taxon>
        <taxon>Pristionchus</taxon>
    </lineage>
</organism>
<dbReference type="Gene3D" id="3.30.160.60">
    <property type="entry name" value="Classic Zinc Finger"/>
    <property type="match status" value="1"/>
</dbReference>
<accession>A0A2A6BNW8</accession>
<sequence length="678" mass="71139">MGLVCSICSPCSNMDAASSRRKQSRPARIEDDEDVSEKSPPGTPHSQHHDENGSCGVPGDDRCENSSVEIRAAGSIMGPIRARRLASPLETTVGAIATLLDASGNALFFEVAADEQLLTAVRPTASIDDANCVVMEDAPDQLRLMMTKSVPVTETLIALYITAPKEERSGSGNGEPDSNDKGRQRAVSDAGEEGGRRQGETKKYVCEQCSLVSFNSIDNLRAHQSSYCTKKDAETMQNTSAPPMAARPPVPVSLASLFVPTAGGGGVRVQLPPGAQQLIPGFPLLMNQPSAVMPIAPASLPPTAPNVIYLPIGYHDIPSTPSGSVVMMLGQPQTIVPIAVQRPITHGAPLLPHLASSLAVHPTMCGSIPIPASLQLIAGDVITTIPVMAASSAQHAATDRAAALTPHGHHPPRVPPQPAPRTPKRRRCASPAAAAAAADTPAPALIAALSAPALDLSVPLLKRRRNHTEDDEAGTNEANKPSSSSSASSSKDSPHRLTPQTPSADAQPPLDHHHASPAGTPNDGDHGTPPAAPQPKPFPCACGAGFSSEATFLAHVTTYCQLTARKSDEAGDGKELKRPPPKCGQCGYQPSSASQLAVHMRNHHAEAFICNLCGYRGFSVRGIRSHLRTHPELDSVRFDDLLGLHVTRKAYVKGRVMSEGSLDVSPSAPESARTLIDA</sequence>
<dbReference type="GO" id="GO:0008270">
    <property type="term" value="F:zinc ion binding"/>
    <property type="evidence" value="ECO:0007669"/>
    <property type="project" value="UniProtKB-KW"/>
</dbReference>
<dbReference type="Proteomes" id="UP000005239">
    <property type="component" value="Unassembled WGS sequence"/>
</dbReference>
<comment type="subcellular location">
    <subcellularLocation>
        <location evidence="1">Nucleus</location>
    </subcellularLocation>
</comment>
<accession>A0A8R1U9M8</accession>
<keyword evidence="9" id="KW-1185">Reference proteome</keyword>
<dbReference type="AlphaFoldDB" id="A0A2A6BNW8"/>
<dbReference type="InterPro" id="IPR013087">
    <property type="entry name" value="Znf_C2H2_type"/>
</dbReference>
<keyword evidence="6" id="KW-0539">Nucleus</keyword>
<dbReference type="GO" id="GO:0043565">
    <property type="term" value="F:sequence-specific DNA binding"/>
    <property type="evidence" value="ECO:0000318"/>
    <property type="project" value="GO_Central"/>
</dbReference>
<evidence type="ECO:0000313" key="8">
    <source>
        <dbReference type="EnsemblMetazoa" id="PPA10619.1"/>
    </source>
</evidence>
<feature type="compositionally biased region" description="Low complexity" evidence="7">
    <location>
        <begin position="429"/>
        <end position="439"/>
    </location>
</feature>
<gene>
    <name evidence="8" type="primary">WBGene00100173</name>
</gene>
<dbReference type="SMART" id="SM00355">
    <property type="entry name" value="ZnF_C2H2"/>
    <property type="match status" value="3"/>
</dbReference>
<keyword evidence="4" id="KW-0863">Zinc-finger</keyword>
<name>A0A2A6BNW8_PRIPA</name>
<dbReference type="GO" id="GO:0006357">
    <property type="term" value="P:regulation of transcription by RNA polymerase II"/>
    <property type="evidence" value="ECO:0000318"/>
    <property type="project" value="GO_Central"/>
</dbReference>
<dbReference type="GO" id="GO:0005634">
    <property type="term" value="C:nucleus"/>
    <property type="evidence" value="ECO:0000318"/>
    <property type="project" value="GO_Central"/>
</dbReference>
<dbReference type="PROSITE" id="PS50157">
    <property type="entry name" value="ZINC_FINGER_C2H2_2"/>
    <property type="match status" value="1"/>
</dbReference>
<keyword evidence="3" id="KW-0677">Repeat</keyword>
<dbReference type="SUPFAM" id="SSF57667">
    <property type="entry name" value="beta-beta-alpha zinc fingers"/>
    <property type="match status" value="1"/>
</dbReference>